<evidence type="ECO:0000313" key="2">
    <source>
        <dbReference type="EMBL" id="MBB6499753.1"/>
    </source>
</evidence>
<keyword evidence="2" id="KW-0413">Isomerase</keyword>
<dbReference type="SUPFAM" id="SSF54427">
    <property type="entry name" value="NTF2-like"/>
    <property type="match status" value="1"/>
</dbReference>
<evidence type="ECO:0000313" key="3">
    <source>
        <dbReference type="Proteomes" id="UP000521017"/>
    </source>
</evidence>
<accession>A0A7X0J2B5</accession>
<dbReference type="AlphaFoldDB" id="A0A7X0J2B5"/>
<dbReference type="GO" id="GO:0016853">
    <property type="term" value="F:isomerase activity"/>
    <property type="evidence" value="ECO:0007669"/>
    <property type="project" value="UniProtKB-KW"/>
</dbReference>
<dbReference type="EMBL" id="JACHCC010000004">
    <property type="protein sequence ID" value="MBB6499753.1"/>
    <property type="molecule type" value="Genomic_DNA"/>
</dbReference>
<dbReference type="InterPro" id="IPR037401">
    <property type="entry name" value="SnoaL-like"/>
</dbReference>
<organism evidence="2 3">
    <name type="scientific">Pedobacter cryoconitis</name>
    <dbReference type="NCBI Taxonomy" id="188932"/>
    <lineage>
        <taxon>Bacteria</taxon>
        <taxon>Pseudomonadati</taxon>
        <taxon>Bacteroidota</taxon>
        <taxon>Sphingobacteriia</taxon>
        <taxon>Sphingobacteriales</taxon>
        <taxon>Sphingobacteriaceae</taxon>
        <taxon>Pedobacter</taxon>
    </lineage>
</organism>
<dbReference type="Pfam" id="PF12680">
    <property type="entry name" value="SnoaL_2"/>
    <property type="match status" value="1"/>
</dbReference>
<proteinExistence type="predicted"/>
<dbReference type="Proteomes" id="UP000521017">
    <property type="component" value="Unassembled WGS sequence"/>
</dbReference>
<comment type="caution">
    <text evidence="2">The sequence shown here is derived from an EMBL/GenBank/DDBJ whole genome shotgun (WGS) entry which is preliminary data.</text>
</comment>
<dbReference type="Gene3D" id="3.10.450.50">
    <property type="match status" value="1"/>
</dbReference>
<dbReference type="RefSeq" id="WP_184624470.1">
    <property type="nucleotide sequence ID" value="NZ_JACHCC010000004.1"/>
</dbReference>
<feature type="domain" description="SnoaL-like" evidence="1">
    <location>
        <begin position="9"/>
        <end position="109"/>
    </location>
</feature>
<sequence>METNESLIHHFYTCFKNKDIKGMQACYADDATFSDAVFKSLNANQVRKMWEMLIKKGKDMRIEYDHVEVGGEMGSAEWIAHYTFSLTGKKVVNKIKASFVFENGKIIQHEDDFSFYKWSKQALGLTGLLLGWTGFLRNKISETAFENLRLYMAAHPGP</sequence>
<protein>
    <submittedName>
        <fullName evidence="2">Ketosteroid isomerase-like protein</fullName>
    </submittedName>
</protein>
<evidence type="ECO:0000259" key="1">
    <source>
        <dbReference type="Pfam" id="PF12680"/>
    </source>
</evidence>
<dbReference type="InterPro" id="IPR032710">
    <property type="entry name" value="NTF2-like_dom_sf"/>
</dbReference>
<name>A0A7X0J2B5_9SPHI</name>
<gene>
    <name evidence="2" type="ORF">HDF25_001895</name>
</gene>
<reference evidence="2 3" key="1">
    <citation type="submission" date="2020-08" db="EMBL/GenBank/DDBJ databases">
        <title>Genomic Encyclopedia of Type Strains, Phase IV (KMG-V): Genome sequencing to study the core and pangenomes of soil and plant-associated prokaryotes.</title>
        <authorList>
            <person name="Whitman W."/>
        </authorList>
    </citation>
    <scope>NUCLEOTIDE SEQUENCE [LARGE SCALE GENOMIC DNA]</scope>
    <source>
        <strain evidence="2 3">M2T3</strain>
    </source>
</reference>